<comment type="caution">
    <text evidence="2">The sequence shown here is derived from an EMBL/GenBank/DDBJ whole genome shotgun (WGS) entry which is preliminary data.</text>
</comment>
<dbReference type="GO" id="GO:0005829">
    <property type="term" value="C:cytosol"/>
    <property type="evidence" value="ECO:0007669"/>
    <property type="project" value="TreeGrafter"/>
</dbReference>
<dbReference type="InterPro" id="IPR018490">
    <property type="entry name" value="cNMP-bd_dom_sf"/>
</dbReference>
<dbReference type="InterPro" id="IPR014710">
    <property type="entry name" value="RmlC-like_jellyroll"/>
</dbReference>
<dbReference type="PANTHER" id="PTHR24567">
    <property type="entry name" value="CRP FAMILY TRANSCRIPTIONAL REGULATORY PROTEIN"/>
    <property type="match status" value="1"/>
</dbReference>
<dbReference type="GO" id="GO:0003700">
    <property type="term" value="F:DNA-binding transcription factor activity"/>
    <property type="evidence" value="ECO:0007669"/>
    <property type="project" value="TreeGrafter"/>
</dbReference>
<evidence type="ECO:0000313" key="3">
    <source>
        <dbReference type="Proteomes" id="UP000228987"/>
    </source>
</evidence>
<evidence type="ECO:0000259" key="1">
    <source>
        <dbReference type="PROSITE" id="PS50042"/>
    </source>
</evidence>
<dbReference type="CDD" id="cd00038">
    <property type="entry name" value="CAP_ED"/>
    <property type="match status" value="1"/>
</dbReference>
<proteinExistence type="predicted"/>
<dbReference type="SUPFAM" id="SSF51206">
    <property type="entry name" value="cAMP-binding domain-like"/>
    <property type="match status" value="1"/>
</dbReference>
<name>A0A2A5CBH4_9GAMM</name>
<protein>
    <submittedName>
        <fullName evidence="2">Cyclic nucleotide-binding protein</fullName>
    </submittedName>
</protein>
<dbReference type="Pfam" id="PF00027">
    <property type="entry name" value="cNMP_binding"/>
    <property type="match status" value="1"/>
</dbReference>
<evidence type="ECO:0000313" key="2">
    <source>
        <dbReference type="EMBL" id="PCJ40905.1"/>
    </source>
</evidence>
<dbReference type="PROSITE" id="PS50042">
    <property type="entry name" value="CNMP_BINDING_3"/>
    <property type="match status" value="1"/>
</dbReference>
<feature type="domain" description="Cyclic nucleotide-binding" evidence="1">
    <location>
        <begin position="39"/>
        <end position="143"/>
    </location>
</feature>
<dbReference type="Gene3D" id="2.60.120.10">
    <property type="entry name" value="Jelly Rolls"/>
    <property type="match status" value="1"/>
</dbReference>
<sequence>MFEKGESAARNELLLSFKSLGNANVMIQKIFNMIGQSKFFEDFTVNDVEKLTSFMHAYEVEAGTTIIREGDIDDYMLFIIEGRVNILKTDSNGERRPMTIAGPGTTLGEMSMIDGEPRFASCIALDATTFAVLSRESMVEIIMEEPSFGSKILIKLITMLSQRLRSTSSELVHYLEHSQTQAI</sequence>
<dbReference type="InterPro" id="IPR050397">
    <property type="entry name" value="Env_Response_Regulators"/>
</dbReference>
<dbReference type="SMART" id="SM00100">
    <property type="entry name" value="cNMP"/>
    <property type="match status" value="1"/>
</dbReference>
<dbReference type="InterPro" id="IPR000595">
    <property type="entry name" value="cNMP-bd_dom"/>
</dbReference>
<reference evidence="3" key="1">
    <citation type="submission" date="2017-08" db="EMBL/GenBank/DDBJ databases">
        <title>A dynamic microbial community with high functional redundancy inhabits the cold, oxic subseafloor aquifer.</title>
        <authorList>
            <person name="Tully B.J."/>
            <person name="Wheat C.G."/>
            <person name="Glazer B.T."/>
            <person name="Huber J.A."/>
        </authorList>
    </citation>
    <scope>NUCLEOTIDE SEQUENCE [LARGE SCALE GENOMIC DNA]</scope>
</reference>
<organism evidence="2 3">
    <name type="scientific">SAR86 cluster bacterium</name>
    <dbReference type="NCBI Taxonomy" id="2030880"/>
    <lineage>
        <taxon>Bacteria</taxon>
        <taxon>Pseudomonadati</taxon>
        <taxon>Pseudomonadota</taxon>
        <taxon>Gammaproteobacteria</taxon>
        <taxon>SAR86 cluster</taxon>
    </lineage>
</organism>
<dbReference type="PANTHER" id="PTHR24567:SF68">
    <property type="entry name" value="DNA-BINDING TRANSCRIPTIONAL DUAL REGULATOR CRP"/>
    <property type="match status" value="1"/>
</dbReference>
<accession>A0A2A5CBH4</accession>
<gene>
    <name evidence="2" type="ORF">COA71_09905</name>
</gene>
<dbReference type="Proteomes" id="UP000228987">
    <property type="component" value="Unassembled WGS sequence"/>
</dbReference>
<dbReference type="AlphaFoldDB" id="A0A2A5CBH4"/>
<dbReference type="EMBL" id="NVWI01000007">
    <property type="protein sequence ID" value="PCJ40905.1"/>
    <property type="molecule type" value="Genomic_DNA"/>
</dbReference>